<dbReference type="GO" id="GO:0009295">
    <property type="term" value="C:nucleoid"/>
    <property type="evidence" value="ECO:0007669"/>
    <property type="project" value="UniProtKB-SubCell"/>
</dbReference>
<dbReference type="PANTHER" id="PTHR33375">
    <property type="entry name" value="CHROMOSOME-PARTITIONING PROTEIN PARB-RELATED"/>
    <property type="match status" value="1"/>
</dbReference>
<dbReference type="GO" id="GO:0045881">
    <property type="term" value="P:positive regulation of sporulation resulting in formation of a cellular spore"/>
    <property type="evidence" value="ECO:0007669"/>
    <property type="project" value="TreeGrafter"/>
</dbReference>
<comment type="similarity">
    <text evidence="2">Belongs to the ParB family.</text>
</comment>
<dbReference type="InterPro" id="IPR050336">
    <property type="entry name" value="Chromosome_partition/occlusion"/>
</dbReference>
<evidence type="ECO:0000256" key="3">
    <source>
        <dbReference type="ARBA" id="ARBA00022829"/>
    </source>
</evidence>
<dbReference type="InterPro" id="IPR004437">
    <property type="entry name" value="ParB/RepB/Spo0J"/>
</dbReference>
<evidence type="ECO:0000256" key="2">
    <source>
        <dbReference type="ARBA" id="ARBA00006295"/>
    </source>
</evidence>
<keyword evidence="3" id="KW-0159">Chromosome partition</keyword>
<dbReference type="CDD" id="cd16393">
    <property type="entry name" value="SPO0J_N"/>
    <property type="match status" value="1"/>
</dbReference>
<evidence type="ECO:0000313" key="6">
    <source>
        <dbReference type="EMBL" id="KRM64406.1"/>
    </source>
</evidence>
<dbReference type="GO" id="GO:0003677">
    <property type="term" value="F:DNA binding"/>
    <property type="evidence" value="ECO:0007669"/>
    <property type="project" value="UniProtKB-KW"/>
</dbReference>
<dbReference type="Pfam" id="PF02195">
    <property type="entry name" value="ParB_N"/>
    <property type="match status" value="1"/>
</dbReference>
<dbReference type="PANTHER" id="PTHR33375:SF1">
    <property type="entry name" value="CHROMOSOME-PARTITIONING PROTEIN PARB-RELATED"/>
    <property type="match status" value="1"/>
</dbReference>
<dbReference type="SUPFAM" id="SSF110849">
    <property type="entry name" value="ParB/Sulfiredoxin"/>
    <property type="match status" value="1"/>
</dbReference>
<dbReference type="GO" id="GO:0007059">
    <property type="term" value="P:chromosome segregation"/>
    <property type="evidence" value="ECO:0007669"/>
    <property type="project" value="UniProtKB-KW"/>
</dbReference>
<dbReference type="GO" id="GO:0005694">
    <property type="term" value="C:chromosome"/>
    <property type="evidence" value="ECO:0007669"/>
    <property type="project" value="TreeGrafter"/>
</dbReference>
<evidence type="ECO:0000256" key="4">
    <source>
        <dbReference type="ARBA" id="ARBA00023125"/>
    </source>
</evidence>
<reference evidence="6 7" key="1">
    <citation type="journal article" date="2015" name="Genome Announc.">
        <title>Expanding the biotechnology potential of lactobacilli through comparative genomics of 213 strains and associated genera.</title>
        <authorList>
            <person name="Sun Z."/>
            <person name="Harris H.M."/>
            <person name="McCann A."/>
            <person name="Guo C."/>
            <person name="Argimon S."/>
            <person name="Zhang W."/>
            <person name="Yang X."/>
            <person name="Jeffery I.B."/>
            <person name="Cooney J.C."/>
            <person name="Kagawa T.F."/>
            <person name="Liu W."/>
            <person name="Song Y."/>
            <person name="Salvetti E."/>
            <person name="Wrobel A."/>
            <person name="Rasinkangas P."/>
            <person name="Parkhill J."/>
            <person name="Rea M.C."/>
            <person name="O'Sullivan O."/>
            <person name="Ritari J."/>
            <person name="Douillard F.P."/>
            <person name="Paul Ross R."/>
            <person name="Yang R."/>
            <person name="Briner A.E."/>
            <person name="Felis G.E."/>
            <person name="de Vos W.M."/>
            <person name="Barrangou R."/>
            <person name="Klaenhammer T.R."/>
            <person name="Caufield P.W."/>
            <person name="Cui Y."/>
            <person name="Zhang H."/>
            <person name="O'Toole P.W."/>
        </authorList>
    </citation>
    <scope>NUCLEOTIDE SEQUENCE [LARGE SCALE GENOMIC DNA]</scope>
    <source>
        <strain evidence="6 7">DSM 20509</strain>
    </source>
</reference>
<dbReference type="InterPro" id="IPR057240">
    <property type="entry name" value="ParB_dimer_C"/>
</dbReference>
<dbReference type="Pfam" id="PF17762">
    <property type="entry name" value="HTH_ParB"/>
    <property type="match status" value="1"/>
</dbReference>
<comment type="subcellular location">
    <subcellularLocation>
        <location evidence="1">Cytoplasm</location>
        <location evidence="1">Nucleoid</location>
    </subcellularLocation>
</comment>
<proteinExistence type="inferred from homology"/>
<dbReference type="FunFam" id="1.10.10.2830:FF:000001">
    <property type="entry name" value="Chromosome partitioning protein ParB"/>
    <property type="match status" value="1"/>
</dbReference>
<protein>
    <submittedName>
        <fullName evidence="6">Stage 0 DNA-binding protein</fullName>
    </submittedName>
</protein>
<evidence type="ECO:0000256" key="1">
    <source>
        <dbReference type="ARBA" id="ARBA00004453"/>
    </source>
</evidence>
<dbReference type="Gene3D" id="1.10.10.2830">
    <property type="match status" value="1"/>
</dbReference>
<keyword evidence="4 6" id="KW-0238">DNA-binding</keyword>
<dbReference type="FunFam" id="3.90.1530.30:FF:000001">
    <property type="entry name" value="Chromosome partitioning protein ParB"/>
    <property type="match status" value="1"/>
</dbReference>
<dbReference type="Proteomes" id="UP000051008">
    <property type="component" value="Unassembled WGS sequence"/>
</dbReference>
<evidence type="ECO:0000313" key="7">
    <source>
        <dbReference type="Proteomes" id="UP000051008"/>
    </source>
</evidence>
<evidence type="ECO:0000259" key="5">
    <source>
        <dbReference type="PROSITE" id="PS50943"/>
    </source>
</evidence>
<dbReference type="InterPro" id="IPR001387">
    <property type="entry name" value="Cro/C1-type_HTH"/>
</dbReference>
<dbReference type="EMBL" id="AYYP01000032">
    <property type="protein sequence ID" value="KRM64406.1"/>
    <property type="molecule type" value="Genomic_DNA"/>
</dbReference>
<name>A0A0R2AKG6_9LACO</name>
<dbReference type="InterPro" id="IPR003115">
    <property type="entry name" value="ParB_N"/>
</dbReference>
<dbReference type="CDD" id="cd00093">
    <property type="entry name" value="HTH_XRE"/>
    <property type="match status" value="1"/>
</dbReference>
<dbReference type="SUPFAM" id="SSF109709">
    <property type="entry name" value="KorB DNA-binding domain-like"/>
    <property type="match status" value="1"/>
</dbReference>
<feature type="domain" description="HTH cro/C1-type" evidence="5">
    <location>
        <begin position="134"/>
        <end position="161"/>
    </location>
</feature>
<keyword evidence="7" id="KW-1185">Reference proteome</keyword>
<dbReference type="SMART" id="SM00470">
    <property type="entry name" value="ParB"/>
    <property type="match status" value="1"/>
</dbReference>
<dbReference type="AlphaFoldDB" id="A0A0R2AKG6"/>
<dbReference type="InterPro" id="IPR041468">
    <property type="entry name" value="HTH_ParB/Spo0J"/>
</dbReference>
<dbReference type="PROSITE" id="PS50943">
    <property type="entry name" value="HTH_CROC1"/>
    <property type="match status" value="1"/>
</dbReference>
<dbReference type="PATRIC" id="fig|1423718.3.peg.1933"/>
<dbReference type="InterPro" id="IPR036086">
    <property type="entry name" value="ParB/Sulfiredoxin_sf"/>
</dbReference>
<organism evidence="6 7">
    <name type="scientific">Ligilactobacillus agilis DSM 20509</name>
    <dbReference type="NCBI Taxonomy" id="1423718"/>
    <lineage>
        <taxon>Bacteria</taxon>
        <taxon>Bacillati</taxon>
        <taxon>Bacillota</taxon>
        <taxon>Bacilli</taxon>
        <taxon>Lactobacillales</taxon>
        <taxon>Lactobacillaceae</taxon>
        <taxon>Ligilactobacillus</taxon>
    </lineage>
</organism>
<comment type="caution">
    <text evidence="6">The sequence shown here is derived from an EMBL/GenBank/DDBJ whole genome shotgun (WGS) entry which is preliminary data.</text>
</comment>
<dbReference type="Pfam" id="PF23552">
    <property type="entry name" value="ParB_C"/>
    <property type="match status" value="1"/>
</dbReference>
<gene>
    <name evidence="6" type="ORF">FC14_GL001863</name>
</gene>
<accession>A0A0R2AKG6</accession>
<dbReference type="Gene3D" id="3.90.1530.30">
    <property type="match status" value="1"/>
</dbReference>
<dbReference type="NCBIfam" id="TIGR00180">
    <property type="entry name" value="parB_part"/>
    <property type="match status" value="1"/>
</dbReference>
<sequence length="290" mass="32610">MVKVVEQQALNSKWLAQLANGKDDQVVKLSLDDLRPNPYQPRKVFDQGALEELANSIKKTGVFQPVIVRPSKVKGYELIAGERRFRASIMAGQKQIPAIIRTISDEEMMEIAVVENLQREDLNPLEEAQAYATLMEKLHLNQTQLAKRLGKSRPYIANYLRLLGLPPKVKQSLRAGELSMAQARTLLSLNDKSKLAQLAQKTVSEGLTVRQLTELVAKLNGTNKVKPKPVKATNQYALYYQETAQLLAEKLGTKVEVKPQGKKAQGKIEIDYYSTEDFNRILEILQISLD</sequence>